<accession>A0A378WXN6</accession>
<dbReference type="RefSeq" id="WP_227995097.1">
    <property type="nucleotide sequence ID" value="NZ_JAJFOE010000001.1"/>
</dbReference>
<protein>
    <submittedName>
        <fullName evidence="1">Uncharacterized protein</fullName>
    </submittedName>
</protein>
<name>A0A378WXN6_9NOCA</name>
<evidence type="ECO:0000313" key="2">
    <source>
        <dbReference type="Proteomes" id="UP000255082"/>
    </source>
</evidence>
<dbReference type="Proteomes" id="UP000255082">
    <property type="component" value="Unassembled WGS sequence"/>
</dbReference>
<reference evidence="1 2" key="1">
    <citation type="submission" date="2018-06" db="EMBL/GenBank/DDBJ databases">
        <authorList>
            <consortium name="Pathogen Informatics"/>
            <person name="Doyle S."/>
        </authorList>
    </citation>
    <scope>NUCLEOTIDE SEQUENCE [LARGE SCALE GENOMIC DNA]</scope>
    <source>
        <strain evidence="1 2">NCTC13184</strain>
    </source>
</reference>
<gene>
    <name evidence="1" type="ORF">NCTC13184_04600</name>
</gene>
<evidence type="ECO:0000313" key="1">
    <source>
        <dbReference type="EMBL" id="SUA46076.1"/>
    </source>
</evidence>
<dbReference type="EMBL" id="UGRU01000001">
    <property type="protein sequence ID" value="SUA46076.1"/>
    <property type="molecule type" value="Genomic_DNA"/>
</dbReference>
<proteinExistence type="predicted"/>
<sequence>MVPAGTVPTLFRDPGIPDGEKCRYTVETDGRGSSFELTSVVTHENGGYRTLLEASSGDGELELTVDQRFGRIGGFLRAEDYRAETRSRGAVVSREEAHFIDTVHLPIGGAPTPFPTDLMPVVGGLTLLRGLDLTEGSVQSIDTWLAFSVHWPLVARVDKRTVLAVGAGAIECRQVRLRPGFGQVNMLLDKMIGGLLPPFVAHIEVEPPHRLVRLSFPTELALSAPRSVIELAG</sequence>
<organism evidence="1 2">
    <name type="scientific">Nocardia africana</name>
    <dbReference type="NCBI Taxonomy" id="134964"/>
    <lineage>
        <taxon>Bacteria</taxon>
        <taxon>Bacillati</taxon>
        <taxon>Actinomycetota</taxon>
        <taxon>Actinomycetes</taxon>
        <taxon>Mycobacteriales</taxon>
        <taxon>Nocardiaceae</taxon>
        <taxon>Nocardia</taxon>
    </lineage>
</organism>
<dbReference type="AlphaFoldDB" id="A0A378WXN6"/>